<sequence length="632" mass="73120">MGMEYYVQFQKLCQIEARRYILIVGVVAVTYLMLQTFMLPYGNALKYLIPDNEGFLSVRSGFSSSQSSVKAEKEDEVNSLRVVGVVKVDDDNNDDEFVESDNGSKEMNSIVQDIVASEGNSWDKPIVVDKPSGLEFVDDMKGNSGKDEQLMGLEHQILLDSNLELNRSSSLDGNGNENVESWNRANLEQPENLRKLPDIDLAVRKNDSEAKGARRRKKVRPGMPPISVTPIAKMNRILARHLAFSRKMKPQWSSLHDRDKDIFDAKLKIINSAVSDVDKELYAPVFRNVSTFMRSYELMEKTLKVYVYKDGKKPIFHQPILKGLYASEGWFMKLMEGNKHFVVKNPERAHLFYMPFSSRMLEYELYVPNSHNRTKLREFVKGYTEAIAAKYPFWNRTGGTDHFVVACHDWAPYETRHHMENSIKALCNADVTIGFKIGRDVSLPETFVRYARNPLRDIGGKPASKRNIMAFYAGNSHGYLRPILLKHWKDKDPNMRIYGLLPNSVSRKMNYMQHMKSSKYCICPKGHEVNSPRVVEAIFYECVPVIISDNFVPPFFEVLNWEAFSVIVAEKDIANLKDILLSIPEDKYFEMQLAVRMVQRHFLWHARPLKYDLFHMTLHSIWYSRVFQMRRQ</sequence>
<dbReference type="PANTHER" id="PTHR11062">
    <property type="entry name" value="EXOSTOSIN HEPARAN SULFATE GLYCOSYLTRANSFERASE -RELATED"/>
    <property type="match status" value="1"/>
</dbReference>
<evidence type="ECO:0000256" key="4">
    <source>
        <dbReference type="ARBA" id="ARBA00022968"/>
    </source>
</evidence>
<gene>
    <name evidence="9" type="primary">LOC110793875</name>
</gene>
<evidence type="ECO:0000259" key="7">
    <source>
        <dbReference type="Pfam" id="PF03016"/>
    </source>
</evidence>
<evidence type="ECO:0000313" key="8">
    <source>
        <dbReference type="Proteomes" id="UP000813463"/>
    </source>
</evidence>
<feature type="transmembrane region" description="Helical" evidence="6">
    <location>
        <begin position="20"/>
        <end position="41"/>
    </location>
</feature>
<dbReference type="PANTHER" id="PTHR11062:SF210">
    <property type="entry name" value="EXOSTOSIN FAMILY PROTEIN"/>
    <property type="match status" value="1"/>
</dbReference>
<dbReference type="Pfam" id="PF03016">
    <property type="entry name" value="Exostosin_GT47"/>
    <property type="match status" value="1"/>
</dbReference>
<evidence type="ECO:0000256" key="5">
    <source>
        <dbReference type="ARBA" id="ARBA00023034"/>
    </source>
</evidence>
<evidence type="ECO:0000256" key="1">
    <source>
        <dbReference type="ARBA" id="ARBA00004323"/>
    </source>
</evidence>
<keyword evidence="4" id="KW-0735">Signal-anchor</keyword>
<keyword evidence="3" id="KW-0328">Glycosyltransferase</keyword>
<comment type="subcellular location">
    <subcellularLocation>
        <location evidence="1">Golgi apparatus membrane</location>
        <topology evidence="1">Single-pass type II membrane protein</topology>
    </subcellularLocation>
</comment>
<keyword evidence="5" id="KW-0333">Golgi apparatus</keyword>
<dbReference type="RefSeq" id="XP_056692936.1">
    <property type="nucleotide sequence ID" value="XM_056836958.1"/>
</dbReference>
<evidence type="ECO:0000313" key="9">
    <source>
        <dbReference type="RefSeq" id="XP_056692936.1"/>
    </source>
</evidence>
<name>A0ABM3RBE3_SPIOL</name>
<dbReference type="GeneID" id="110793875"/>
<keyword evidence="6" id="KW-0472">Membrane</keyword>
<keyword evidence="8" id="KW-1185">Reference proteome</keyword>
<dbReference type="Proteomes" id="UP000813463">
    <property type="component" value="Chromosome 2"/>
</dbReference>
<protein>
    <submittedName>
        <fullName evidence="9">Probable glycosyltransferase At3g07620</fullName>
    </submittedName>
</protein>
<accession>A0ABM3RBE3</accession>
<comment type="similarity">
    <text evidence="2">Belongs to the glycosyltransferase 47 family.</text>
</comment>
<organism evidence="8 9">
    <name type="scientific">Spinacia oleracea</name>
    <name type="common">Spinach</name>
    <dbReference type="NCBI Taxonomy" id="3562"/>
    <lineage>
        <taxon>Eukaryota</taxon>
        <taxon>Viridiplantae</taxon>
        <taxon>Streptophyta</taxon>
        <taxon>Embryophyta</taxon>
        <taxon>Tracheophyta</taxon>
        <taxon>Spermatophyta</taxon>
        <taxon>Magnoliopsida</taxon>
        <taxon>eudicotyledons</taxon>
        <taxon>Gunneridae</taxon>
        <taxon>Pentapetalae</taxon>
        <taxon>Caryophyllales</taxon>
        <taxon>Chenopodiaceae</taxon>
        <taxon>Chenopodioideae</taxon>
        <taxon>Anserineae</taxon>
        <taxon>Spinacia</taxon>
    </lineage>
</organism>
<reference evidence="8" key="1">
    <citation type="journal article" date="2021" name="Nat. Commun.">
        <title>Genomic analyses provide insights into spinach domestication and the genetic basis of agronomic traits.</title>
        <authorList>
            <person name="Cai X."/>
            <person name="Sun X."/>
            <person name="Xu C."/>
            <person name="Sun H."/>
            <person name="Wang X."/>
            <person name="Ge C."/>
            <person name="Zhang Z."/>
            <person name="Wang Q."/>
            <person name="Fei Z."/>
            <person name="Jiao C."/>
            <person name="Wang Q."/>
        </authorList>
    </citation>
    <scope>NUCLEOTIDE SEQUENCE [LARGE SCALE GENOMIC DNA]</scope>
    <source>
        <strain evidence="8">cv. Varoflay</strain>
    </source>
</reference>
<dbReference type="InterPro" id="IPR040911">
    <property type="entry name" value="Exostosin_GT47"/>
</dbReference>
<dbReference type="InterPro" id="IPR004263">
    <property type="entry name" value="Exostosin"/>
</dbReference>
<reference evidence="9" key="2">
    <citation type="submission" date="2025-08" db="UniProtKB">
        <authorList>
            <consortium name="RefSeq"/>
        </authorList>
    </citation>
    <scope>IDENTIFICATION</scope>
    <source>
        <tissue evidence="9">Leaf</tissue>
    </source>
</reference>
<keyword evidence="3" id="KW-0808">Transferase</keyword>
<proteinExistence type="inferred from homology"/>
<evidence type="ECO:0000256" key="3">
    <source>
        <dbReference type="ARBA" id="ARBA00022676"/>
    </source>
</evidence>
<feature type="domain" description="Exostosin GT47" evidence="7">
    <location>
        <begin position="300"/>
        <end position="581"/>
    </location>
</feature>
<evidence type="ECO:0000256" key="6">
    <source>
        <dbReference type="SAM" id="Phobius"/>
    </source>
</evidence>
<evidence type="ECO:0000256" key="2">
    <source>
        <dbReference type="ARBA" id="ARBA00010271"/>
    </source>
</evidence>
<keyword evidence="6" id="KW-0812">Transmembrane</keyword>
<keyword evidence="6" id="KW-1133">Transmembrane helix</keyword>